<dbReference type="AlphaFoldDB" id="A0A645H917"/>
<accession>A0A645H917</accession>
<name>A0A645H917_9ZZZZ</name>
<evidence type="ECO:0000313" key="1">
    <source>
        <dbReference type="EMBL" id="MPN32273.1"/>
    </source>
</evidence>
<comment type="caution">
    <text evidence="1">The sequence shown here is derived from an EMBL/GenBank/DDBJ whole genome shotgun (WGS) entry which is preliminary data.</text>
</comment>
<reference evidence="1" key="1">
    <citation type="submission" date="2019-08" db="EMBL/GenBank/DDBJ databases">
        <authorList>
            <person name="Kucharzyk K."/>
            <person name="Murdoch R.W."/>
            <person name="Higgins S."/>
            <person name="Loffler F."/>
        </authorList>
    </citation>
    <scope>NUCLEOTIDE SEQUENCE</scope>
</reference>
<dbReference type="EMBL" id="VSSQ01084192">
    <property type="protein sequence ID" value="MPN32273.1"/>
    <property type="molecule type" value="Genomic_DNA"/>
</dbReference>
<sequence>MVCQLVEKAKEFIKNKNLPECKSFINSYIEKVVVYSEKVQVRFKINIPSKDNKTLEPLVIEETLANIYSNYKDAV</sequence>
<organism evidence="1">
    <name type="scientific">bioreactor metagenome</name>
    <dbReference type="NCBI Taxonomy" id="1076179"/>
    <lineage>
        <taxon>unclassified sequences</taxon>
        <taxon>metagenomes</taxon>
        <taxon>ecological metagenomes</taxon>
    </lineage>
</organism>
<gene>
    <name evidence="1" type="ORF">SDC9_179751</name>
</gene>
<protein>
    <submittedName>
        <fullName evidence="1">Uncharacterized protein</fullName>
    </submittedName>
</protein>
<proteinExistence type="predicted"/>